<protein>
    <submittedName>
        <fullName evidence="1">Uncharacterized protein</fullName>
    </submittedName>
</protein>
<dbReference type="Proteomes" id="UP000596427">
    <property type="component" value="Plasmid unnamed2"/>
</dbReference>
<reference evidence="1 2" key="1">
    <citation type="submission" date="2020-10" db="EMBL/GenBank/DDBJ databases">
        <title>Degradation of 1,4-Dioxane by Xanthobacter sp. YN2, via a Novel Group-2 Soluble Di-Iron Monooxygenase.</title>
        <authorList>
            <person name="Ma F."/>
            <person name="Wang Y."/>
            <person name="Yang J."/>
            <person name="Guo H."/>
            <person name="Su D."/>
            <person name="Yu L."/>
        </authorList>
    </citation>
    <scope>NUCLEOTIDE SEQUENCE [LARGE SCALE GENOMIC DNA]</scope>
    <source>
        <strain evidence="1 2">YN2</strain>
        <plasmid evidence="1 2">unnamed2</plasmid>
    </source>
</reference>
<dbReference type="EMBL" id="CP063364">
    <property type="protein sequence ID" value="QRG10188.1"/>
    <property type="molecule type" value="Genomic_DNA"/>
</dbReference>
<evidence type="ECO:0000313" key="1">
    <source>
        <dbReference type="EMBL" id="QRG10188.1"/>
    </source>
</evidence>
<keyword evidence="2" id="KW-1185">Reference proteome</keyword>
<organism evidence="1 2">
    <name type="scientific">Xanthobacter dioxanivorans</name>
    <dbReference type="NCBI Taxonomy" id="2528964"/>
    <lineage>
        <taxon>Bacteria</taxon>
        <taxon>Pseudomonadati</taxon>
        <taxon>Pseudomonadota</taxon>
        <taxon>Alphaproteobacteria</taxon>
        <taxon>Hyphomicrobiales</taxon>
        <taxon>Xanthobacteraceae</taxon>
        <taxon>Xanthobacter</taxon>
    </lineage>
</organism>
<dbReference type="AlphaFoldDB" id="A0A974PVT0"/>
<accession>A0A974PVT0</accession>
<proteinExistence type="predicted"/>
<gene>
    <name evidence="1" type="ORF">EZH22_30380</name>
</gene>
<evidence type="ECO:0000313" key="2">
    <source>
        <dbReference type="Proteomes" id="UP000596427"/>
    </source>
</evidence>
<geneLocation type="plasmid" evidence="1 2">
    <name>unnamed2</name>
</geneLocation>
<name>A0A974PVT0_9HYPH</name>
<dbReference type="RefSeq" id="WP_203197063.1">
    <property type="nucleotide sequence ID" value="NZ_CP063364.1"/>
</dbReference>
<keyword evidence="1" id="KW-0614">Plasmid</keyword>
<dbReference type="KEGG" id="xdi:EZH22_30380"/>
<sequence>METNMSTMVVIVHPEWGVYLGNAMGLGFWSLLDSAGQFAAAIFAGEAEAEEHIQSWDENNTPSAYRLVPVAASGRWASVMELRNAGLGSILGDMEENARRESLFRLLSDGVVPDGNDVWSERAAMFSAAILPVLLLLADRGYVTFNPQLLLDFYNLDRIENLIWFGLLERHDGTIVNLREEAPHDFARLQLDQVSGPLKIYVEQLPGYAMAKPQGPNRIWPTSDAEIRAALRSNFNPEHVSAWASRAAEAATVTSPARAKVYEQHGFITMQLARSAAELGATLA</sequence>